<gene>
    <name evidence="2" type="ORF">J437_LFUL014970</name>
</gene>
<dbReference type="AlphaFoldDB" id="A0A8K0KNM8"/>
<dbReference type="EMBL" id="KZ309095">
    <property type="protein sequence ID" value="KAG8236925.1"/>
    <property type="molecule type" value="Genomic_DNA"/>
</dbReference>
<accession>A0A8K0KNM8</accession>
<name>A0A8K0KNM8_LADFU</name>
<organism evidence="2 3">
    <name type="scientific">Ladona fulva</name>
    <name type="common">Scarce chaser dragonfly</name>
    <name type="synonym">Libellula fulva</name>
    <dbReference type="NCBI Taxonomy" id="123851"/>
    <lineage>
        <taxon>Eukaryota</taxon>
        <taxon>Metazoa</taxon>
        <taxon>Ecdysozoa</taxon>
        <taxon>Arthropoda</taxon>
        <taxon>Hexapoda</taxon>
        <taxon>Insecta</taxon>
        <taxon>Pterygota</taxon>
        <taxon>Palaeoptera</taxon>
        <taxon>Odonata</taxon>
        <taxon>Epiprocta</taxon>
        <taxon>Anisoptera</taxon>
        <taxon>Libelluloidea</taxon>
        <taxon>Libellulidae</taxon>
        <taxon>Ladona</taxon>
    </lineage>
</organism>
<dbReference type="InterPro" id="IPR025252">
    <property type="entry name" value="DUF4200"/>
</dbReference>
<keyword evidence="3" id="KW-1185">Reference proteome</keyword>
<comment type="caution">
    <text evidence="2">The sequence shown here is derived from an EMBL/GenBank/DDBJ whole genome shotgun (WGS) entry which is preliminary data.</text>
</comment>
<sequence length="227" mass="26775">MELTAIKTNLEYEADIESVPGHTVINYLTVKKVRFSTVKKLPGLNEPSKSPDIKLGVATRDFEEAKKILENEKGMYEAKKKKMEKEWGDLESKEIELSEEFKKNDEVIENNERDWKNQEKKTAVESVREERIQDEVTHLEEKLLLYETMETELRKGVSIFQIYEDFLQQVVHEYPVYCCVDDVLKHYESVNDTRDEMKELYLKSVKLVERMRKEVEDITEVRLCSVA</sequence>
<protein>
    <recommendedName>
        <fullName evidence="1">DUF4200 domain-containing protein</fullName>
    </recommendedName>
</protein>
<evidence type="ECO:0000313" key="3">
    <source>
        <dbReference type="Proteomes" id="UP000792457"/>
    </source>
</evidence>
<reference evidence="2" key="1">
    <citation type="submission" date="2013-04" db="EMBL/GenBank/DDBJ databases">
        <authorList>
            <person name="Qu J."/>
            <person name="Murali S.C."/>
            <person name="Bandaranaike D."/>
            <person name="Bellair M."/>
            <person name="Blankenburg K."/>
            <person name="Chao H."/>
            <person name="Dinh H."/>
            <person name="Doddapaneni H."/>
            <person name="Downs B."/>
            <person name="Dugan-Rocha S."/>
            <person name="Elkadiri S."/>
            <person name="Gnanaolivu R.D."/>
            <person name="Hernandez B."/>
            <person name="Javaid M."/>
            <person name="Jayaseelan J.C."/>
            <person name="Lee S."/>
            <person name="Li M."/>
            <person name="Ming W."/>
            <person name="Munidasa M."/>
            <person name="Muniz J."/>
            <person name="Nguyen L."/>
            <person name="Ongeri F."/>
            <person name="Osuji N."/>
            <person name="Pu L.-L."/>
            <person name="Puazo M."/>
            <person name="Qu C."/>
            <person name="Quiroz J."/>
            <person name="Raj R."/>
            <person name="Weissenberger G."/>
            <person name="Xin Y."/>
            <person name="Zou X."/>
            <person name="Han Y."/>
            <person name="Richards S."/>
            <person name="Worley K."/>
            <person name="Muzny D."/>
            <person name="Gibbs R."/>
        </authorList>
    </citation>
    <scope>NUCLEOTIDE SEQUENCE</scope>
    <source>
        <strain evidence="2">Sampled in the wild</strain>
    </source>
</reference>
<dbReference type="Proteomes" id="UP000792457">
    <property type="component" value="Unassembled WGS sequence"/>
</dbReference>
<dbReference type="OrthoDB" id="10264298at2759"/>
<proteinExistence type="predicted"/>
<evidence type="ECO:0000313" key="2">
    <source>
        <dbReference type="EMBL" id="KAG8236925.1"/>
    </source>
</evidence>
<reference evidence="2" key="2">
    <citation type="submission" date="2017-10" db="EMBL/GenBank/DDBJ databases">
        <title>Ladona fulva Genome sequencing and assembly.</title>
        <authorList>
            <person name="Murali S."/>
            <person name="Richards S."/>
            <person name="Bandaranaike D."/>
            <person name="Bellair M."/>
            <person name="Blankenburg K."/>
            <person name="Chao H."/>
            <person name="Dinh H."/>
            <person name="Doddapaneni H."/>
            <person name="Dugan-Rocha S."/>
            <person name="Elkadiri S."/>
            <person name="Gnanaolivu R."/>
            <person name="Hernandez B."/>
            <person name="Skinner E."/>
            <person name="Javaid M."/>
            <person name="Lee S."/>
            <person name="Li M."/>
            <person name="Ming W."/>
            <person name="Munidasa M."/>
            <person name="Muniz J."/>
            <person name="Nguyen L."/>
            <person name="Hughes D."/>
            <person name="Osuji N."/>
            <person name="Pu L.-L."/>
            <person name="Puazo M."/>
            <person name="Qu C."/>
            <person name="Quiroz J."/>
            <person name="Raj R."/>
            <person name="Weissenberger G."/>
            <person name="Xin Y."/>
            <person name="Zou X."/>
            <person name="Han Y."/>
            <person name="Worley K."/>
            <person name="Muzny D."/>
            <person name="Gibbs R."/>
        </authorList>
    </citation>
    <scope>NUCLEOTIDE SEQUENCE</scope>
    <source>
        <strain evidence="2">Sampled in the wild</strain>
    </source>
</reference>
<dbReference type="Pfam" id="PF13863">
    <property type="entry name" value="DUF4200"/>
    <property type="match status" value="1"/>
</dbReference>
<evidence type="ECO:0000259" key="1">
    <source>
        <dbReference type="Pfam" id="PF13863"/>
    </source>
</evidence>
<feature type="domain" description="DUF4200" evidence="1">
    <location>
        <begin position="59"/>
        <end position="172"/>
    </location>
</feature>